<dbReference type="PROSITE" id="PS50175">
    <property type="entry name" value="ASP_PROT_RETROV"/>
    <property type="match status" value="1"/>
</dbReference>
<comment type="caution">
    <text evidence="3">The sequence shown here is derived from an EMBL/GenBank/DDBJ whole genome shotgun (WGS) entry which is preliminary data.</text>
</comment>
<keyword evidence="1 3" id="KW-0378">Hydrolase</keyword>
<feature type="domain" description="Peptidase A2" evidence="2">
    <location>
        <begin position="76"/>
        <end position="156"/>
    </location>
</feature>
<evidence type="ECO:0000256" key="1">
    <source>
        <dbReference type="ARBA" id="ARBA00022801"/>
    </source>
</evidence>
<dbReference type="Pfam" id="PF13975">
    <property type="entry name" value="gag-asp_proteas"/>
    <property type="match status" value="1"/>
</dbReference>
<name>A0ABU3SBG2_9HYPH</name>
<accession>A0ABU3SBG2</accession>
<sequence length="174" mass="18569">MAPRPIVWSLGIAGITGLLALNHANNLALDTKEEAALAVARPERPAGNLGERRSLTISADDRGQYIVHPSIDNYRVRMMVDTGASVVALIDSDARALGVKPDRSAYNYSLGTANGVVRGARIRLREIRLGDILVRDVDAVVLPAGVLGVSLLGTSFLRKLSGYEVQGGRMVLRG</sequence>
<dbReference type="GO" id="GO:0006508">
    <property type="term" value="P:proteolysis"/>
    <property type="evidence" value="ECO:0007669"/>
    <property type="project" value="UniProtKB-KW"/>
</dbReference>
<evidence type="ECO:0000313" key="3">
    <source>
        <dbReference type="EMBL" id="MDU0342021.1"/>
    </source>
</evidence>
<proteinExistence type="predicted"/>
<dbReference type="NCBIfam" id="TIGR02281">
    <property type="entry name" value="clan_AA_DTGA"/>
    <property type="match status" value="1"/>
</dbReference>
<reference evidence="3 4" key="1">
    <citation type="submission" date="2023-09" db="EMBL/GenBank/DDBJ databases">
        <title>Whole genome shotgun sequencing (WGS) of Bosea sp. ZW T0_25, isolated from stored onions (Allium cepa).</title>
        <authorList>
            <person name="Stoll D.A."/>
            <person name="Huch M."/>
        </authorList>
    </citation>
    <scope>NUCLEOTIDE SEQUENCE [LARGE SCALE GENOMIC DNA]</scope>
    <source>
        <strain evidence="3 4">ZW T0_25</strain>
    </source>
</reference>
<dbReference type="RefSeq" id="WP_316019819.1">
    <property type="nucleotide sequence ID" value="NZ_JAWDID010000032.1"/>
</dbReference>
<dbReference type="EMBL" id="JAWDID010000032">
    <property type="protein sequence ID" value="MDU0342021.1"/>
    <property type="molecule type" value="Genomic_DNA"/>
</dbReference>
<dbReference type="InterPro" id="IPR001995">
    <property type="entry name" value="Peptidase_A2_cat"/>
</dbReference>
<dbReference type="InterPro" id="IPR034122">
    <property type="entry name" value="Retropepsin-like_bacterial"/>
</dbReference>
<keyword evidence="4" id="KW-1185">Reference proteome</keyword>
<gene>
    <name evidence="3" type="ORF">RKE40_19165</name>
</gene>
<dbReference type="EC" id="3.4.23.-" evidence="3"/>
<dbReference type="SUPFAM" id="SSF50630">
    <property type="entry name" value="Acid proteases"/>
    <property type="match status" value="1"/>
</dbReference>
<organism evidence="3 4">
    <name type="scientific">Bosea rubneri</name>
    <dbReference type="NCBI Taxonomy" id="3075434"/>
    <lineage>
        <taxon>Bacteria</taxon>
        <taxon>Pseudomonadati</taxon>
        <taxon>Pseudomonadota</taxon>
        <taxon>Alphaproteobacteria</taxon>
        <taxon>Hyphomicrobiales</taxon>
        <taxon>Boseaceae</taxon>
        <taxon>Bosea</taxon>
    </lineage>
</organism>
<dbReference type="InterPro" id="IPR011969">
    <property type="entry name" value="Clan_AA_Asp_peptidase_C"/>
</dbReference>
<dbReference type="GO" id="GO:0008233">
    <property type="term" value="F:peptidase activity"/>
    <property type="evidence" value="ECO:0007669"/>
    <property type="project" value="UniProtKB-KW"/>
</dbReference>
<dbReference type="InterPro" id="IPR021109">
    <property type="entry name" value="Peptidase_aspartic_dom_sf"/>
</dbReference>
<keyword evidence="3" id="KW-0645">Protease</keyword>
<evidence type="ECO:0000259" key="2">
    <source>
        <dbReference type="PROSITE" id="PS50175"/>
    </source>
</evidence>
<dbReference type="Gene3D" id="2.40.70.10">
    <property type="entry name" value="Acid Proteases"/>
    <property type="match status" value="1"/>
</dbReference>
<evidence type="ECO:0000313" key="4">
    <source>
        <dbReference type="Proteomes" id="UP001254257"/>
    </source>
</evidence>
<dbReference type="CDD" id="cd05483">
    <property type="entry name" value="retropepsin_like_bacteria"/>
    <property type="match status" value="1"/>
</dbReference>
<dbReference type="Proteomes" id="UP001254257">
    <property type="component" value="Unassembled WGS sequence"/>
</dbReference>
<protein>
    <submittedName>
        <fullName evidence="3">TIGR02281 family clan AA aspartic protease</fullName>
        <ecNumber evidence="3">3.4.23.-</ecNumber>
    </submittedName>
</protein>